<proteinExistence type="predicted"/>
<dbReference type="AlphaFoldDB" id="A0A182IMA1"/>
<feature type="region of interest" description="Disordered" evidence="1">
    <location>
        <begin position="88"/>
        <end position="107"/>
    </location>
</feature>
<dbReference type="EnsemblMetazoa" id="AATE001817-RA">
    <property type="protein sequence ID" value="AATE001817-PA.1"/>
    <property type="gene ID" value="AATE001817"/>
</dbReference>
<accession>A0A182IMA1</accession>
<evidence type="ECO:0000256" key="1">
    <source>
        <dbReference type="SAM" id="MobiDB-lite"/>
    </source>
</evidence>
<feature type="compositionally biased region" description="Low complexity" evidence="1">
    <location>
        <begin position="348"/>
        <end position="367"/>
    </location>
</feature>
<evidence type="ECO:0000313" key="2">
    <source>
        <dbReference type="EnsemblMetazoa" id="AATE001817-PA.1"/>
    </source>
</evidence>
<feature type="compositionally biased region" description="Acidic residues" evidence="1">
    <location>
        <begin position="372"/>
        <end position="382"/>
    </location>
</feature>
<name>A0A182IMA1_ANOAO</name>
<feature type="region of interest" description="Disordered" evidence="1">
    <location>
        <begin position="348"/>
        <end position="382"/>
    </location>
</feature>
<protein>
    <submittedName>
        <fullName evidence="2">Uncharacterized protein</fullName>
    </submittedName>
</protein>
<dbReference type="VEuPathDB" id="VectorBase:AATE001817"/>
<sequence length="382" mass="41101">MDHQVLRKCPLRIRLSYRALVTVVTFSRYCQTVCRRCPNRLGLHISSPRDALVTASTLSSSPVNRRTGALAVSRCLLLSRRLLRLGGRREGPMDERGGGRAGDDPHDAARVQSVHHAGRRQGRRVMVCVRLMRVMRVVRVVSMVRVMMHVQRVVWVVQGEREGELTRILSGDIGCISDWEEVVVLLVGVLPGGTPLCVCVCWLPSELGVPGRPSADPDRSPGCCRSLREPPGVPTVGVGVGPPAPASAVPREAVVALLVLPGESLMLTAVVRTPALAALAAPRDAALTASEWGRPPVRWSPKRKECSEAKLFRKSFSRSRSSFSRSSLEPGSELGLCCIDMLGTGECVPSEMSESESVSVGDSGPSPRLGVSEDDPDPDSGG</sequence>
<organism evidence="2">
    <name type="scientific">Anopheles atroparvus</name>
    <name type="common">European mosquito</name>
    <dbReference type="NCBI Taxonomy" id="41427"/>
    <lineage>
        <taxon>Eukaryota</taxon>
        <taxon>Metazoa</taxon>
        <taxon>Ecdysozoa</taxon>
        <taxon>Arthropoda</taxon>
        <taxon>Hexapoda</taxon>
        <taxon>Insecta</taxon>
        <taxon>Pterygota</taxon>
        <taxon>Neoptera</taxon>
        <taxon>Endopterygota</taxon>
        <taxon>Diptera</taxon>
        <taxon>Nematocera</taxon>
        <taxon>Culicoidea</taxon>
        <taxon>Culicidae</taxon>
        <taxon>Anophelinae</taxon>
        <taxon>Anopheles</taxon>
    </lineage>
</organism>
<reference evidence="2" key="1">
    <citation type="submission" date="2022-08" db="UniProtKB">
        <authorList>
            <consortium name="EnsemblMetazoa"/>
        </authorList>
    </citation>
    <scope>IDENTIFICATION</scope>
    <source>
        <strain evidence="2">EBRO</strain>
    </source>
</reference>